<organism evidence="2 3">
    <name type="scientific">Harenicola maris</name>
    <dbReference type="NCBI Taxonomy" id="2841044"/>
    <lineage>
        <taxon>Bacteria</taxon>
        <taxon>Pseudomonadati</taxon>
        <taxon>Pseudomonadota</taxon>
        <taxon>Alphaproteobacteria</taxon>
        <taxon>Rhodobacterales</taxon>
        <taxon>Paracoccaceae</taxon>
        <taxon>Harenicola</taxon>
    </lineage>
</organism>
<dbReference type="Gene3D" id="3.40.50.12500">
    <property type="match status" value="1"/>
</dbReference>
<name>A0AAP2CR36_9RHOB</name>
<dbReference type="InterPro" id="IPR053714">
    <property type="entry name" value="Iso_Racemase_Enz_sf"/>
</dbReference>
<dbReference type="PANTHER" id="PTHR28047">
    <property type="entry name" value="PROTEIN DCG1"/>
    <property type="match status" value="1"/>
</dbReference>
<sequence length="214" mass="21465">MRLLYLNPNSTEAMTESMTCVAREAFGDAEVLGWTNADGPPAIQGPEDGAVAVEGLLALLPEARASAVDAIVIGCFDDTGLEALRGAAHCPVIGIGQAAMSLAALRSGHFAIVTTLEVSVPVIAANAQAYGHGRACTGVLASGLPVLEVERGGRVVEARLAGCIAEAETRGAGAVVLGCAGMSGLRAGLAARARVPLIDGVVASAFMARALACS</sequence>
<accession>A0AAP2CR36</accession>
<dbReference type="Pfam" id="PF01177">
    <property type="entry name" value="Asp_Glu_race"/>
    <property type="match status" value="1"/>
</dbReference>
<reference evidence="2 3" key="1">
    <citation type="journal article" date="2021" name="Arch. Microbiol.">
        <title>Harenicola maris gen. nov., sp. nov. isolated from the Sea of Japan shallow sediments.</title>
        <authorList>
            <person name="Romanenko L.A."/>
            <person name="Kurilenko V.V."/>
            <person name="Chernysheva N.Y."/>
            <person name="Tekutyeva L.A."/>
            <person name="Velansky P.V."/>
            <person name="Svetashev V.I."/>
            <person name="Isaeva M.P."/>
        </authorList>
    </citation>
    <scope>NUCLEOTIDE SEQUENCE [LARGE SCALE GENOMIC DNA]</scope>
    <source>
        <strain evidence="2 3">KMM 3653</strain>
    </source>
</reference>
<dbReference type="AlphaFoldDB" id="A0AAP2CR36"/>
<dbReference type="InterPro" id="IPR052186">
    <property type="entry name" value="Hydantoin_racemase-like"/>
</dbReference>
<keyword evidence="3" id="KW-1185">Reference proteome</keyword>
<protein>
    <submittedName>
        <fullName evidence="2">HyuE hydantoin racemase</fullName>
    </submittedName>
</protein>
<comment type="caution">
    <text evidence="2">The sequence shown here is derived from an EMBL/GenBank/DDBJ whole genome shotgun (WGS) entry which is preliminary data.</text>
</comment>
<dbReference type="EMBL" id="JADQAZ010000001">
    <property type="protein sequence ID" value="MBT0957021.1"/>
    <property type="molecule type" value="Genomic_DNA"/>
</dbReference>
<comment type="similarity">
    <text evidence="1">Belongs to the HyuE racemase family.</text>
</comment>
<evidence type="ECO:0000313" key="3">
    <source>
        <dbReference type="Proteomes" id="UP001315686"/>
    </source>
</evidence>
<dbReference type="RefSeq" id="WP_327793198.1">
    <property type="nucleotide sequence ID" value="NZ_JADQAZ010000001.1"/>
</dbReference>
<dbReference type="PANTHER" id="PTHR28047:SF5">
    <property type="entry name" value="PROTEIN DCG1"/>
    <property type="match status" value="1"/>
</dbReference>
<evidence type="ECO:0000313" key="2">
    <source>
        <dbReference type="EMBL" id="MBT0957021.1"/>
    </source>
</evidence>
<gene>
    <name evidence="2" type="ORF">IV417_06470</name>
</gene>
<dbReference type="InterPro" id="IPR015942">
    <property type="entry name" value="Asp/Glu/hydantoin_racemase"/>
</dbReference>
<dbReference type="Proteomes" id="UP001315686">
    <property type="component" value="Unassembled WGS sequence"/>
</dbReference>
<proteinExistence type="inferred from homology"/>
<evidence type="ECO:0000256" key="1">
    <source>
        <dbReference type="ARBA" id="ARBA00038414"/>
    </source>
</evidence>
<dbReference type="GO" id="GO:0047661">
    <property type="term" value="F:amino-acid racemase activity"/>
    <property type="evidence" value="ECO:0007669"/>
    <property type="project" value="InterPro"/>
</dbReference>